<dbReference type="PANTHER" id="PTHR23290">
    <property type="entry name" value="RRNA N6-ADENOSINE-METHYLTRANSFERASE METTL5"/>
    <property type="match status" value="1"/>
</dbReference>
<dbReference type="CDD" id="cd02440">
    <property type="entry name" value="AdoMet_MTases"/>
    <property type="match status" value="1"/>
</dbReference>
<protein>
    <submittedName>
        <fullName evidence="2">Ribosomal L11 methyltransferase</fullName>
    </submittedName>
</protein>
<dbReference type="AlphaFoldDB" id="D5VQS2"/>
<keyword evidence="2" id="KW-0489">Methyltransferase</keyword>
<dbReference type="EMBL" id="CP002009">
    <property type="protein sequence ID" value="ADG12925.1"/>
    <property type="molecule type" value="Genomic_DNA"/>
</dbReference>
<dbReference type="InterPro" id="IPR029063">
    <property type="entry name" value="SAM-dependent_MTases_sf"/>
</dbReference>
<dbReference type="OrthoDB" id="31271at2157"/>
<dbReference type="Pfam" id="PF05175">
    <property type="entry name" value="MTS"/>
    <property type="match status" value="1"/>
</dbReference>
<dbReference type="GeneID" id="9131255"/>
<proteinExistence type="predicted"/>
<keyword evidence="2" id="KW-0808">Transferase</keyword>
<organism evidence="2 3">
    <name type="scientific">Methanocaldococcus infernus (strain DSM 11812 / JCM 15783 / ME)</name>
    <dbReference type="NCBI Taxonomy" id="573063"/>
    <lineage>
        <taxon>Archaea</taxon>
        <taxon>Methanobacteriati</taxon>
        <taxon>Methanobacteriota</taxon>
        <taxon>Methanomada group</taxon>
        <taxon>Methanococci</taxon>
        <taxon>Methanococcales</taxon>
        <taxon>Methanocaldococcaceae</taxon>
        <taxon>Methanocaldococcus</taxon>
    </lineage>
</organism>
<dbReference type="InterPro" id="IPR051720">
    <property type="entry name" value="rRNA_MeTrfase/Polyamine_Synth"/>
</dbReference>
<evidence type="ECO:0000259" key="1">
    <source>
        <dbReference type="Pfam" id="PF05175"/>
    </source>
</evidence>
<sequence>MKKKKLEMLLDSLKPHPNPKVELEQYTISGSLASELLFLAQKDFIGKTVLDLGCGTGRLAIGAKLLGAKRAVGIDIDRESIEVAKENAKALGVDVEFICNDVRNIKREMFDEEVVVIQNPPFGAQKKGSDRIFLEKALELGDVIYSIHNYPTKDFVVKFVESLGGEVTNIYKANFRIPAIYRFHKKRALEIPVLIFRIVRR</sequence>
<keyword evidence="3" id="KW-1185">Reference proteome</keyword>
<dbReference type="GO" id="GO:0032259">
    <property type="term" value="P:methylation"/>
    <property type="evidence" value="ECO:0007669"/>
    <property type="project" value="UniProtKB-KW"/>
</dbReference>
<dbReference type="SUPFAM" id="SSF53335">
    <property type="entry name" value="S-adenosyl-L-methionine-dependent methyltransferases"/>
    <property type="match status" value="1"/>
</dbReference>
<name>D5VQS2_METIM</name>
<dbReference type="GO" id="GO:0008168">
    <property type="term" value="F:methyltransferase activity"/>
    <property type="evidence" value="ECO:0007669"/>
    <property type="project" value="UniProtKB-KW"/>
</dbReference>
<accession>D5VQS2</accession>
<reference evidence="2" key="1">
    <citation type="submission" date="2010-04" db="EMBL/GenBank/DDBJ databases">
        <title>Complete sequence of Methanocaldococcus infernus ME.</title>
        <authorList>
            <consortium name="US DOE Joint Genome Institute"/>
            <person name="Lucas S."/>
            <person name="Copeland A."/>
            <person name="Lapidus A."/>
            <person name="Cheng J.-F."/>
            <person name="Bruce D."/>
            <person name="Goodwin L."/>
            <person name="Pitluck S."/>
            <person name="Munk A.C."/>
            <person name="Detter J.C."/>
            <person name="Han C."/>
            <person name="Tapia R."/>
            <person name="Land M."/>
            <person name="Hauser L."/>
            <person name="Kyrpides N."/>
            <person name="Mikhailova N."/>
            <person name="Sieprawska-Lupa M."/>
            <person name="Whitman W.B."/>
            <person name="Woyke T."/>
        </authorList>
    </citation>
    <scope>NUCLEOTIDE SEQUENCE [LARGE SCALE GENOMIC DNA]</scope>
    <source>
        <strain evidence="2">ME</strain>
    </source>
</reference>
<dbReference type="KEGG" id="mif:Metin_0255"/>
<dbReference type="Gene3D" id="3.40.50.150">
    <property type="entry name" value="Vaccinia Virus protein VP39"/>
    <property type="match status" value="1"/>
</dbReference>
<dbReference type="RefSeq" id="WP_013099671.1">
    <property type="nucleotide sequence ID" value="NC_014122.1"/>
</dbReference>
<dbReference type="PANTHER" id="PTHR23290:SF0">
    <property type="entry name" value="RRNA N6-ADENOSINE-METHYLTRANSFERASE METTL5"/>
    <property type="match status" value="1"/>
</dbReference>
<feature type="domain" description="Methyltransferase small" evidence="1">
    <location>
        <begin position="34"/>
        <end position="132"/>
    </location>
</feature>
<evidence type="ECO:0000313" key="3">
    <source>
        <dbReference type="Proteomes" id="UP000002061"/>
    </source>
</evidence>
<dbReference type="HOGENOM" id="CLU_074702_1_0_2"/>
<evidence type="ECO:0000313" key="2">
    <source>
        <dbReference type="EMBL" id="ADG12925.1"/>
    </source>
</evidence>
<dbReference type="InterPro" id="IPR007848">
    <property type="entry name" value="Small_mtfrase_dom"/>
</dbReference>
<gene>
    <name evidence="2" type="ordered locus">Metin_0255</name>
</gene>
<dbReference type="eggNOG" id="arCOG00910">
    <property type="taxonomic scope" value="Archaea"/>
</dbReference>
<dbReference type="STRING" id="573063.Metin_0255"/>
<dbReference type="Proteomes" id="UP000002061">
    <property type="component" value="Chromosome"/>
</dbReference>